<dbReference type="GO" id="GO:0006432">
    <property type="term" value="P:phenylalanyl-tRNA aminoacylation"/>
    <property type="evidence" value="ECO:0007669"/>
    <property type="project" value="TreeGrafter"/>
</dbReference>
<dbReference type="Pfam" id="PF01409">
    <property type="entry name" value="tRNA-synt_2d"/>
    <property type="match status" value="1"/>
</dbReference>
<evidence type="ECO:0000256" key="2">
    <source>
        <dbReference type="ARBA" id="ARBA00022598"/>
    </source>
</evidence>
<comment type="caution">
    <text evidence="9">The sequence shown here is derived from an EMBL/GenBank/DDBJ whole genome shotgun (WGS) entry which is preliminary data.</text>
</comment>
<dbReference type="InterPro" id="IPR006195">
    <property type="entry name" value="aa-tRNA-synth_II"/>
</dbReference>
<reference evidence="9" key="1">
    <citation type="submission" date="2013-08" db="EMBL/GenBank/DDBJ databases">
        <authorList>
            <person name="Mendez C."/>
            <person name="Richter M."/>
            <person name="Ferrer M."/>
            <person name="Sanchez J."/>
        </authorList>
    </citation>
    <scope>NUCLEOTIDE SEQUENCE</scope>
</reference>
<reference evidence="9" key="2">
    <citation type="journal article" date="2014" name="ISME J.">
        <title>Microbial stratification in low pH oxic and suboxic macroscopic growths along an acid mine drainage.</title>
        <authorList>
            <person name="Mendez-Garcia C."/>
            <person name="Mesa V."/>
            <person name="Sprenger R.R."/>
            <person name="Richter M."/>
            <person name="Diez M.S."/>
            <person name="Solano J."/>
            <person name="Bargiela R."/>
            <person name="Golyshina O.V."/>
            <person name="Manteca A."/>
            <person name="Ramos J.L."/>
            <person name="Gallego J.R."/>
            <person name="Llorente I."/>
            <person name="Martins Dos Santos V.A."/>
            <person name="Jensen O.N."/>
            <person name="Pelaez A.I."/>
            <person name="Sanchez J."/>
            <person name="Ferrer M."/>
        </authorList>
    </citation>
    <scope>NUCLEOTIDE SEQUENCE</scope>
</reference>
<dbReference type="AlphaFoldDB" id="T1B3C5"/>
<feature type="non-terminal residue" evidence="9">
    <location>
        <position position="1"/>
    </location>
</feature>
<evidence type="ECO:0000256" key="3">
    <source>
        <dbReference type="ARBA" id="ARBA00022741"/>
    </source>
</evidence>
<evidence type="ECO:0000256" key="4">
    <source>
        <dbReference type="ARBA" id="ARBA00022840"/>
    </source>
</evidence>
<keyword evidence="5" id="KW-0648">Protein biosynthesis</keyword>
<evidence type="ECO:0000256" key="7">
    <source>
        <dbReference type="ARBA" id="ARBA00049255"/>
    </source>
</evidence>
<dbReference type="Gene3D" id="3.30.930.10">
    <property type="entry name" value="Bira Bifunctional Protein, Domain 2"/>
    <property type="match status" value="1"/>
</dbReference>
<evidence type="ECO:0000256" key="6">
    <source>
        <dbReference type="ARBA" id="ARBA00023146"/>
    </source>
</evidence>
<dbReference type="PROSITE" id="PS50862">
    <property type="entry name" value="AA_TRNA_LIGASE_II"/>
    <property type="match status" value="1"/>
</dbReference>
<keyword evidence="3" id="KW-0547">Nucleotide-binding</keyword>
<dbReference type="EC" id="6.1.1.20" evidence="1"/>
<evidence type="ECO:0000256" key="1">
    <source>
        <dbReference type="ARBA" id="ARBA00012814"/>
    </source>
</evidence>
<evidence type="ECO:0000313" key="9">
    <source>
        <dbReference type="EMBL" id="EQD47334.1"/>
    </source>
</evidence>
<sequence length="149" mass="16830">RVYRCDSDMTHSPMFHQVEGLKVGEGVSFANLKAILHGFLQAFFERDLAMRLRPSFFPFTEPSAEVDMSCVFCDGRGCRTCKYTGWLEIAGCGMVHPNVLTASGIDAERFSGYAFGAGIDRLAMLRYGVSDLRLFFESDLRFLEQFRTL</sequence>
<gene>
    <name evidence="9" type="ORF">B2A_08477</name>
</gene>
<name>T1B3C5_9ZZZZ</name>
<dbReference type="GO" id="GO:0005737">
    <property type="term" value="C:cytoplasm"/>
    <property type="evidence" value="ECO:0007669"/>
    <property type="project" value="TreeGrafter"/>
</dbReference>
<comment type="catalytic activity">
    <reaction evidence="7">
        <text>tRNA(Phe) + L-phenylalanine + ATP = L-phenylalanyl-tRNA(Phe) + AMP + diphosphate + H(+)</text>
        <dbReference type="Rhea" id="RHEA:19413"/>
        <dbReference type="Rhea" id="RHEA-COMP:9668"/>
        <dbReference type="Rhea" id="RHEA-COMP:9699"/>
        <dbReference type="ChEBI" id="CHEBI:15378"/>
        <dbReference type="ChEBI" id="CHEBI:30616"/>
        <dbReference type="ChEBI" id="CHEBI:33019"/>
        <dbReference type="ChEBI" id="CHEBI:58095"/>
        <dbReference type="ChEBI" id="CHEBI:78442"/>
        <dbReference type="ChEBI" id="CHEBI:78531"/>
        <dbReference type="ChEBI" id="CHEBI:456215"/>
        <dbReference type="EC" id="6.1.1.20"/>
    </reaction>
</comment>
<keyword evidence="4" id="KW-0067">ATP-binding</keyword>
<keyword evidence="6 9" id="KW-0030">Aminoacyl-tRNA synthetase</keyword>
<dbReference type="GO" id="GO:0000049">
    <property type="term" value="F:tRNA binding"/>
    <property type="evidence" value="ECO:0007669"/>
    <property type="project" value="InterPro"/>
</dbReference>
<dbReference type="GO" id="GO:0004826">
    <property type="term" value="F:phenylalanine-tRNA ligase activity"/>
    <property type="evidence" value="ECO:0007669"/>
    <property type="project" value="UniProtKB-EC"/>
</dbReference>
<dbReference type="PANTHER" id="PTHR11538:SF41">
    <property type="entry name" value="PHENYLALANINE--TRNA LIGASE, MITOCHONDRIAL"/>
    <property type="match status" value="1"/>
</dbReference>
<keyword evidence="2" id="KW-0436">Ligase</keyword>
<evidence type="ECO:0000256" key="5">
    <source>
        <dbReference type="ARBA" id="ARBA00022917"/>
    </source>
</evidence>
<dbReference type="InterPro" id="IPR002319">
    <property type="entry name" value="Phenylalanyl-tRNA_Synthase"/>
</dbReference>
<proteinExistence type="predicted"/>
<dbReference type="GO" id="GO:0005524">
    <property type="term" value="F:ATP binding"/>
    <property type="evidence" value="ECO:0007669"/>
    <property type="project" value="UniProtKB-KW"/>
</dbReference>
<protein>
    <recommendedName>
        <fullName evidence="1">phenylalanine--tRNA ligase</fullName>
        <ecNumber evidence="1">6.1.1.20</ecNumber>
    </recommendedName>
</protein>
<dbReference type="InterPro" id="IPR045864">
    <property type="entry name" value="aa-tRNA-synth_II/BPL/LPL"/>
</dbReference>
<dbReference type="EMBL" id="AUZZ01006106">
    <property type="protein sequence ID" value="EQD47334.1"/>
    <property type="molecule type" value="Genomic_DNA"/>
</dbReference>
<accession>T1B3C5</accession>
<dbReference type="PANTHER" id="PTHR11538">
    <property type="entry name" value="PHENYLALANYL-TRNA SYNTHETASE"/>
    <property type="match status" value="1"/>
</dbReference>
<feature type="domain" description="Aminoacyl-transfer RNA synthetases class-II family profile" evidence="8">
    <location>
        <begin position="1"/>
        <end position="137"/>
    </location>
</feature>
<organism evidence="9">
    <name type="scientific">mine drainage metagenome</name>
    <dbReference type="NCBI Taxonomy" id="410659"/>
    <lineage>
        <taxon>unclassified sequences</taxon>
        <taxon>metagenomes</taxon>
        <taxon>ecological metagenomes</taxon>
    </lineage>
</organism>
<evidence type="ECO:0000259" key="8">
    <source>
        <dbReference type="PROSITE" id="PS50862"/>
    </source>
</evidence>
<dbReference type="SUPFAM" id="SSF55681">
    <property type="entry name" value="Class II aaRS and biotin synthetases"/>
    <property type="match status" value="1"/>
</dbReference>